<reference evidence="5 6" key="1">
    <citation type="submission" date="2020-04" db="EMBL/GenBank/DDBJ databases">
        <authorList>
            <person name="De Canck E."/>
        </authorList>
    </citation>
    <scope>NUCLEOTIDE SEQUENCE [LARGE SCALE GENOMIC DNA]</scope>
    <source>
        <strain evidence="5 6">LMG 3328</strain>
    </source>
</reference>
<evidence type="ECO:0000313" key="6">
    <source>
        <dbReference type="Proteomes" id="UP000494122"/>
    </source>
</evidence>
<evidence type="ECO:0000313" key="5">
    <source>
        <dbReference type="EMBL" id="CAB3899422.1"/>
    </source>
</evidence>
<dbReference type="RefSeq" id="WP_068979767.1">
    <property type="nucleotide sequence ID" value="NZ_CADILE010000013.1"/>
</dbReference>
<dbReference type="PROSITE" id="PS01124">
    <property type="entry name" value="HTH_ARAC_FAMILY_2"/>
    <property type="match status" value="1"/>
</dbReference>
<dbReference type="PANTHER" id="PTHR46796:SF6">
    <property type="entry name" value="ARAC SUBFAMILY"/>
    <property type="match status" value="1"/>
</dbReference>
<dbReference type="Pfam" id="PF14525">
    <property type="entry name" value="AraC_binding_2"/>
    <property type="match status" value="1"/>
</dbReference>
<feature type="compositionally biased region" description="Pro residues" evidence="4">
    <location>
        <begin position="1"/>
        <end position="11"/>
    </location>
</feature>
<organism evidence="5 6">
    <name type="scientific">Achromobacter ruhlandii</name>
    <dbReference type="NCBI Taxonomy" id="72557"/>
    <lineage>
        <taxon>Bacteria</taxon>
        <taxon>Pseudomonadati</taxon>
        <taxon>Pseudomonadota</taxon>
        <taxon>Betaproteobacteria</taxon>
        <taxon>Burkholderiales</taxon>
        <taxon>Alcaligenaceae</taxon>
        <taxon>Achromobacter</taxon>
    </lineage>
</organism>
<dbReference type="GO" id="GO:0003700">
    <property type="term" value="F:DNA-binding transcription factor activity"/>
    <property type="evidence" value="ECO:0007669"/>
    <property type="project" value="InterPro"/>
</dbReference>
<dbReference type="InterPro" id="IPR009057">
    <property type="entry name" value="Homeodomain-like_sf"/>
</dbReference>
<protein>
    <submittedName>
        <fullName evidence="5">Uncharacterized protein</fullName>
    </submittedName>
</protein>
<keyword evidence="3" id="KW-0804">Transcription</keyword>
<dbReference type="InterPro" id="IPR050204">
    <property type="entry name" value="AraC_XylS_family_regulators"/>
</dbReference>
<evidence type="ECO:0000256" key="3">
    <source>
        <dbReference type="ARBA" id="ARBA00023163"/>
    </source>
</evidence>
<evidence type="ECO:0000256" key="1">
    <source>
        <dbReference type="ARBA" id="ARBA00023015"/>
    </source>
</evidence>
<dbReference type="InterPro" id="IPR020449">
    <property type="entry name" value="Tscrpt_reg_AraC-type_HTH"/>
</dbReference>
<evidence type="ECO:0000256" key="2">
    <source>
        <dbReference type="ARBA" id="ARBA00023125"/>
    </source>
</evidence>
<dbReference type="PANTHER" id="PTHR46796">
    <property type="entry name" value="HTH-TYPE TRANSCRIPTIONAL ACTIVATOR RHAS-RELATED"/>
    <property type="match status" value="1"/>
</dbReference>
<sequence length="367" mass="39994">MTRKSLPPPAPAEANGAPPQFCARFDSRVTPEAPDMWRTLVRPYVDLQIEPGPQPFTGAMSGTHLGDSLISQSTCSAAMRHRRSALDVRRSQVDHLLIQLFVAGGTRGDYGKRQVNVSAGAIGLLDLGQTIDSRTTSFSTITLTVPRDRLPTALRDRKLHGALLDPAQGATRLLASHLTQLMQHAPTLTREAMSASVNAGLMLLSGSLSALRDGESDDATRQVVRDGMHRLVRRHIERHLDSEQLSPETIAAALGISRSALYRLFLRDGGVSAYVQGRRLDKCFDELLLACGNRVGIAELAYRYGFSSESAFSRAFRLRFGASPSEVRARARQAWNGEPAGIRSHPDAAMIQSWLADIRQPAMAAAH</sequence>
<dbReference type="Gene3D" id="1.10.10.60">
    <property type="entry name" value="Homeodomain-like"/>
    <property type="match status" value="1"/>
</dbReference>
<dbReference type="Pfam" id="PF12833">
    <property type="entry name" value="HTH_18"/>
    <property type="match status" value="1"/>
</dbReference>
<dbReference type="SMART" id="SM00342">
    <property type="entry name" value="HTH_ARAC"/>
    <property type="match status" value="1"/>
</dbReference>
<dbReference type="PRINTS" id="PR00032">
    <property type="entry name" value="HTHARAC"/>
</dbReference>
<dbReference type="Proteomes" id="UP000494122">
    <property type="component" value="Unassembled WGS sequence"/>
</dbReference>
<proteinExistence type="predicted"/>
<feature type="region of interest" description="Disordered" evidence="4">
    <location>
        <begin position="1"/>
        <end position="21"/>
    </location>
</feature>
<keyword evidence="1" id="KW-0805">Transcription regulation</keyword>
<dbReference type="EMBL" id="CADILE010000013">
    <property type="protein sequence ID" value="CAB3899422.1"/>
    <property type="molecule type" value="Genomic_DNA"/>
</dbReference>
<dbReference type="AlphaFoldDB" id="A0A2M9H256"/>
<dbReference type="InterPro" id="IPR035418">
    <property type="entry name" value="AraC-bd_2"/>
</dbReference>
<keyword evidence="2" id="KW-0238">DNA-binding</keyword>
<evidence type="ECO:0000256" key="4">
    <source>
        <dbReference type="SAM" id="MobiDB-lite"/>
    </source>
</evidence>
<accession>A0A2M9H256</accession>
<dbReference type="InterPro" id="IPR018060">
    <property type="entry name" value="HTH_AraC"/>
</dbReference>
<name>A0A2M9H256_9BURK</name>
<gene>
    <name evidence="5" type="ORF">LMG3328_04215</name>
</gene>
<dbReference type="GO" id="GO:0043565">
    <property type="term" value="F:sequence-specific DNA binding"/>
    <property type="evidence" value="ECO:0007669"/>
    <property type="project" value="InterPro"/>
</dbReference>
<dbReference type="SUPFAM" id="SSF46689">
    <property type="entry name" value="Homeodomain-like"/>
    <property type="match status" value="1"/>
</dbReference>